<evidence type="ECO:0000313" key="4">
    <source>
        <dbReference type="Proteomes" id="UP000450000"/>
    </source>
</evidence>
<dbReference type="Proteomes" id="UP000450000">
    <property type="component" value="Unassembled WGS sequence"/>
</dbReference>
<evidence type="ECO:0000313" key="3">
    <source>
        <dbReference type="EMBL" id="MQS11350.1"/>
    </source>
</evidence>
<organism evidence="3 4">
    <name type="scientific">Streptomyces kaniharaensis</name>
    <dbReference type="NCBI Taxonomy" id="212423"/>
    <lineage>
        <taxon>Bacteria</taxon>
        <taxon>Bacillati</taxon>
        <taxon>Actinomycetota</taxon>
        <taxon>Actinomycetes</taxon>
        <taxon>Kitasatosporales</taxon>
        <taxon>Streptomycetaceae</taxon>
        <taxon>Streptomyces</taxon>
    </lineage>
</organism>
<keyword evidence="4" id="KW-1185">Reference proteome</keyword>
<proteinExistence type="predicted"/>
<keyword evidence="2" id="KW-1133">Transmembrane helix</keyword>
<feature type="transmembrane region" description="Helical" evidence="2">
    <location>
        <begin position="44"/>
        <end position="65"/>
    </location>
</feature>
<evidence type="ECO:0000256" key="1">
    <source>
        <dbReference type="SAM" id="MobiDB-lite"/>
    </source>
</evidence>
<reference evidence="3 4" key="1">
    <citation type="submission" date="2019-09" db="EMBL/GenBank/DDBJ databases">
        <title>Genome Sequences of Streptomyces kaniharaensis ATCC 21070.</title>
        <authorList>
            <person name="Zhu W."/>
            <person name="De Crecy-Lagard V."/>
            <person name="Richards N.G."/>
        </authorList>
    </citation>
    <scope>NUCLEOTIDE SEQUENCE [LARGE SCALE GENOMIC DNA]</scope>
    <source>
        <strain evidence="3 4">SF-557</strain>
    </source>
</reference>
<name>A0A6N7KIM2_9ACTN</name>
<dbReference type="EMBL" id="WBOF01000001">
    <property type="protein sequence ID" value="MQS11350.1"/>
    <property type="molecule type" value="Genomic_DNA"/>
</dbReference>
<gene>
    <name evidence="3" type="ORF">F7Q99_03345</name>
</gene>
<keyword evidence="2" id="KW-0812">Transmembrane</keyword>
<evidence type="ECO:0000256" key="2">
    <source>
        <dbReference type="SAM" id="Phobius"/>
    </source>
</evidence>
<feature type="region of interest" description="Disordered" evidence="1">
    <location>
        <begin position="70"/>
        <end position="90"/>
    </location>
</feature>
<accession>A0A6N7KIM2</accession>
<sequence>MTEQFHVFLINSGIFLSRRRLDDPATRQRRDAYAFTAAADLRRAVGLAVASLGALALTVGFIWLLPQESSAASTRHPSAVSLTHGEAGYP</sequence>
<comment type="caution">
    <text evidence="3">The sequence shown here is derived from an EMBL/GenBank/DDBJ whole genome shotgun (WGS) entry which is preliminary data.</text>
</comment>
<dbReference type="RefSeq" id="WP_153460004.1">
    <property type="nucleotide sequence ID" value="NZ_WBOF01000001.1"/>
</dbReference>
<keyword evidence="2" id="KW-0472">Membrane</keyword>
<protein>
    <submittedName>
        <fullName evidence="3">Uncharacterized protein</fullName>
    </submittedName>
</protein>
<dbReference type="AlphaFoldDB" id="A0A6N7KIM2"/>